<keyword evidence="2 6" id="KW-0812">Transmembrane</keyword>
<reference evidence="8 9" key="1">
    <citation type="submission" date="2023-06" db="EMBL/GenBank/DDBJ databases">
        <authorList>
            <person name="Oyuntsetseg B."/>
            <person name="Kim S.B."/>
        </authorList>
    </citation>
    <scope>NUCLEOTIDE SEQUENCE [LARGE SCALE GENOMIC DNA]</scope>
    <source>
        <strain evidence="8 9">2-2</strain>
    </source>
</reference>
<dbReference type="Proteomes" id="UP001227101">
    <property type="component" value="Chromosome"/>
</dbReference>
<keyword evidence="9" id="KW-1185">Reference proteome</keyword>
<protein>
    <submittedName>
        <fullName evidence="8">Lipopolysaccharide assembly protein LapA domain-containing protein</fullName>
    </submittedName>
</protein>
<organism evidence="8 9">
    <name type="scientific">Amycolatopsis nalaikhensis</name>
    <dbReference type="NCBI Taxonomy" id="715472"/>
    <lineage>
        <taxon>Bacteria</taxon>
        <taxon>Bacillati</taxon>
        <taxon>Actinomycetota</taxon>
        <taxon>Actinomycetes</taxon>
        <taxon>Pseudonocardiales</taxon>
        <taxon>Pseudonocardiaceae</taxon>
        <taxon>Amycolatopsis</taxon>
    </lineage>
</organism>
<feature type="transmembrane region" description="Helical" evidence="6">
    <location>
        <begin position="83"/>
        <end position="101"/>
    </location>
</feature>
<feature type="compositionally biased region" description="Basic and acidic residues" evidence="5">
    <location>
        <begin position="20"/>
        <end position="32"/>
    </location>
</feature>
<keyword evidence="4 6" id="KW-0472">Membrane</keyword>
<gene>
    <name evidence="8" type="ORF">QP939_17880</name>
</gene>
<keyword evidence="1" id="KW-1003">Cell membrane</keyword>
<proteinExistence type="predicted"/>
<evidence type="ECO:0000313" key="9">
    <source>
        <dbReference type="Proteomes" id="UP001227101"/>
    </source>
</evidence>
<feature type="compositionally biased region" description="Basic and acidic residues" evidence="5">
    <location>
        <begin position="44"/>
        <end position="55"/>
    </location>
</feature>
<evidence type="ECO:0000256" key="1">
    <source>
        <dbReference type="ARBA" id="ARBA00022475"/>
    </source>
</evidence>
<feature type="transmembrane region" description="Helical" evidence="6">
    <location>
        <begin position="121"/>
        <end position="144"/>
    </location>
</feature>
<keyword evidence="3 6" id="KW-1133">Transmembrane helix</keyword>
<dbReference type="InterPro" id="IPR010445">
    <property type="entry name" value="LapA_dom"/>
</dbReference>
<name>A0ABY8XY34_9PSEU</name>
<feature type="region of interest" description="Disordered" evidence="5">
    <location>
        <begin position="1"/>
        <end position="76"/>
    </location>
</feature>
<accession>A0ABY8XY34</accession>
<feature type="domain" description="Lipopolysaccharide assembly protein A" evidence="7">
    <location>
        <begin position="102"/>
        <end position="152"/>
    </location>
</feature>
<sequence>MTHARGGAADRPTGPGNHDLPGHDGPGRHEAAGPEVPEGALEPAELRAGDVRPGAEEVAPVRPAPSRPAAGTKPRPTRISGTWVAVIAGLVVLIVLLIFILQNLDSVTVHFFGAEGSLPLAIAMLFSAIGGAALVALIGGARILQLRKQARRR</sequence>
<dbReference type="Pfam" id="PF06305">
    <property type="entry name" value="LapA_dom"/>
    <property type="match status" value="1"/>
</dbReference>
<evidence type="ECO:0000256" key="3">
    <source>
        <dbReference type="ARBA" id="ARBA00022989"/>
    </source>
</evidence>
<evidence type="ECO:0000256" key="6">
    <source>
        <dbReference type="SAM" id="Phobius"/>
    </source>
</evidence>
<dbReference type="EMBL" id="CP127173">
    <property type="protein sequence ID" value="WIV60342.1"/>
    <property type="molecule type" value="Genomic_DNA"/>
</dbReference>
<evidence type="ECO:0000256" key="5">
    <source>
        <dbReference type="SAM" id="MobiDB-lite"/>
    </source>
</evidence>
<evidence type="ECO:0000313" key="8">
    <source>
        <dbReference type="EMBL" id="WIV60342.1"/>
    </source>
</evidence>
<dbReference type="RefSeq" id="WP_285457919.1">
    <property type="nucleotide sequence ID" value="NZ_CP127173.1"/>
</dbReference>
<evidence type="ECO:0000256" key="4">
    <source>
        <dbReference type="ARBA" id="ARBA00023136"/>
    </source>
</evidence>
<evidence type="ECO:0000256" key="2">
    <source>
        <dbReference type="ARBA" id="ARBA00022692"/>
    </source>
</evidence>
<evidence type="ECO:0000259" key="7">
    <source>
        <dbReference type="Pfam" id="PF06305"/>
    </source>
</evidence>